<dbReference type="Proteomes" id="UP000266723">
    <property type="component" value="Unassembled WGS sequence"/>
</dbReference>
<comment type="caution">
    <text evidence="1">The sequence shown here is derived from an EMBL/GenBank/DDBJ whole genome shotgun (WGS) entry which is preliminary data.</text>
</comment>
<dbReference type="EMBL" id="QGKV02000832">
    <property type="protein sequence ID" value="KAF3550651.1"/>
    <property type="molecule type" value="Genomic_DNA"/>
</dbReference>
<keyword evidence="2" id="KW-1185">Reference proteome</keyword>
<organism evidence="1 2">
    <name type="scientific">Brassica cretica</name>
    <name type="common">Mustard</name>
    <dbReference type="NCBI Taxonomy" id="69181"/>
    <lineage>
        <taxon>Eukaryota</taxon>
        <taxon>Viridiplantae</taxon>
        <taxon>Streptophyta</taxon>
        <taxon>Embryophyta</taxon>
        <taxon>Tracheophyta</taxon>
        <taxon>Spermatophyta</taxon>
        <taxon>Magnoliopsida</taxon>
        <taxon>eudicotyledons</taxon>
        <taxon>Gunneridae</taxon>
        <taxon>Pentapetalae</taxon>
        <taxon>rosids</taxon>
        <taxon>malvids</taxon>
        <taxon>Brassicales</taxon>
        <taxon>Brassicaceae</taxon>
        <taxon>Brassiceae</taxon>
        <taxon>Brassica</taxon>
    </lineage>
</organism>
<protein>
    <submittedName>
        <fullName evidence="1">Uncharacterized protein</fullName>
    </submittedName>
</protein>
<evidence type="ECO:0000313" key="1">
    <source>
        <dbReference type="EMBL" id="KAF3550651.1"/>
    </source>
</evidence>
<accession>A0ABQ7CGH9</accession>
<evidence type="ECO:0000313" key="2">
    <source>
        <dbReference type="Proteomes" id="UP000266723"/>
    </source>
</evidence>
<reference evidence="1 2" key="1">
    <citation type="journal article" date="2020" name="BMC Genomics">
        <title>Intraspecific diversification of the crop wild relative Brassica cretica Lam. using demographic model selection.</title>
        <authorList>
            <person name="Kioukis A."/>
            <person name="Michalopoulou V.A."/>
            <person name="Briers L."/>
            <person name="Pirintsos S."/>
            <person name="Studholme D.J."/>
            <person name="Pavlidis P."/>
            <person name="Sarris P.F."/>
        </authorList>
    </citation>
    <scope>NUCLEOTIDE SEQUENCE [LARGE SCALE GENOMIC DNA]</scope>
    <source>
        <strain evidence="2">cv. PFS-1207/04</strain>
    </source>
</reference>
<proteinExistence type="predicted"/>
<name>A0ABQ7CGH9_BRACR</name>
<sequence length="53" mass="6267">MEIDLRMLKMPWGCWLGIWDLVQSRGENKELAEELAVVHEKNESLEQKVSKLR</sequence>
<gene>
    <name evidence="1" type="ORF">DY000_02009489</name>
</gene>